<dbReference type="PANTHER" id="PTHR47171">
    <property type="entry name" value="FARA-RELATED"/>
    <property type="match status" value="1"/>
</dbReference>
<evidence type="ECO:0000256" key="4">
    <source>
        <dbReference type="ARBA" id="ARBA00023163"/>
    </source>
</evidence>
<protein>
    <submittedName>
        <fullName evidence="7">DEHA2B00374p</fullName>
    </submittedName>
</protein>
<accession>Q6BXT6</accession>
<name>Q6BXT6_DEBHA</name>
<dbReference type="STRING" id="284592.Q6BXT6"/>
<keyword evidence="8" id="KW-1185">Reference proteome</keyword>
<dbReference type="PANTHER" id="PTHR47171:SF6">
    <property type="entry name" value="SPECIFIC TRANSCRIPTION FACTOR, PUTATIVE (AFU_ORTHOLOGUE AFUA_2G06130)-RELATED"/>
    <property type="match status" value="1"/>
</dbReference>
<keyword evidence="4" id="KW-0804">Transcription</keyword>
<dbReference type="GO" id="GO:0008270">
    <property type="term" value="F:zinc ion binding"/>
    <property type="evidence" value="ECO:0007669"/>
    <property type="project" value="InterPro"/>
</dbReference>
<dbReference type="Proteomes" id="UP000000599">
    <property type="component" value="Chromosome B"/>
</dbReference>
<dbReference type="InterPro" id="IPR052073">
    <property type="entry name" value="Amide_Lactam_Regulators"/>
</dbReference>
<dbReference type="VEuPathDB" id="FungiDB:DEHA2B00374g"/>
<evidence type="ECO:0000256" key="5">
    <source>
        <dbReference type="ARBA" id="ARBA00023242"/>
    </source>
</evidence>
<keyword evidence="2" id="KW-0805">Transcription regulation</keyword>
<dbReference type="KEGG" id="dha:DEHA2B00374g"/>
<dbReference type="InParanoid" id="Q6BXT6"/>
<evidence type="ECO:0000259" key="6">
    <source>
        <dbReference type="Pfam" id="PF04082"/>
    </source>
</evidence>
<dbReference type="GO" id="GO:0003677">
    <property type="term" value="F:DNA binding"/>
    <property type="evidence" value="ECO:0007669"/>
    <property type="project" value="UniProtKB-KW"/>
</dbReference>
<organism evidence="7 8">
    <name type="scientific">Debaryomyces hansenii (strain ATCC 36239 / CBS 767 / BCRC 21394 / JCM 1990 / NBRC 0083 / IGC 2968)</name>
    <name type="common">Yeast</name>
    <name type="synonym">Torulaspora hansenii</name>
    <dbReference type="NCBI Taxonomy" id="284592"/>
    <lineage>
        <taxon>Eukaryota</taxon>
        <taxon>Fungi</taxon>
        <taxon>Dikarya</taxon>
        <taxon>Ascomycota</taxon>
        <taxon>Saccharomycotina</taxon>
        <taxon>Pichiomycetes</taxon>
        <taxon>Debaryomycetaceae</taxon>
        <taxon>Debaryomyces</taxon>
    </lineage>
</organism>
<evidence type="ECO:0000313" key="7">
    <source>
        <dbReference type="EMBL" id="CAG84965.2"/>
    </source>
</evidence>
<dbReference type="AlphaFoldDB" id="Q6BXT6"/>
<keyword evidence="1" id="KW-0862">Zinc</keyword>
<evidence type="ECO:0000256" key="1">
    <source>
        <dbReference type="ARBA" id="ARBA00022833"/>
    </source>
</evidence>
<dbReference type="InterPro" id="IPR007219">
    <property type="entry name" value="XnlR_reg_dom"/>
</dbReference>
<dbReference type="RefSeq" id="XP_456983.2">
    <property type="nucleotide sequence ID" value="XM_456983.1"/>
</dbReference>
<dbReference type="HOGENOM" id="CLU_037041_1_0_1"/>
<keyword evidence="5" id="KW-0539">Nucleus</keyword>
<feature type="domain" description="Xylanolytic transcriptional activator regulatory" evidence="6">
    <location>
        <begin position="74"/>
        <end position="298"/>
    </location>
</feature>
<dbReference type="eggNOG" id="ENOG502SKRT">
    <property type="taxonomic scope" value="Eukaryota"/>
</dbReference>
<dbReference type="GO" id="GO:0006351">
    <property type="term" value="P:DNA-templated transcription"/>
    <property type="evidence" value="ECO:0007669"/>
    <property type="project" value="InterPro"/>
</dbReference>
<dbReference type="Pfam" id="PF04082">
    <property type="entry name" value="Fungal_trans"/>
    <property type="match status" value="1"/>
</dbReference>
<dbReference type="EMBL" id="CR382134">
    <property type="protein sequence ID" value="CAG84965.2"/>
    <property type="molecule type" value="Genomic_DNA"/>
</dbReference>
<keyword evidence="3" id="KW-0238">DNA-binding</keyword>
<proteinExistence type="predicted"/>
<dbReference type="CDD" id="cd12148">
    <property type="entry name" value="fungal_TF_MHR"/>
    <property type="match status" value="1"/>
</dbReference>
<evidence type="ECO:0000256" key="2">
    <source>
        <dbReference type="ARBA" id="ARBA00023015"/>
    </source>
</evidence>
<dbReference type="OrthoDB" id="5121955at2759"/>
<evidence type="ECO:0000256" key="3">
    <source>
        <dbReference type="ARBA" id="ARBA00023125"/>
    </source>
</evidence>
<reference evidence="7 8" key="1">
    <citation type="journal article" date="2004" name="Nature">
        <title>Genome evolution in yeasts.</title>
        <authorList>
            <consortium name="Genolevures"/>
            <person name="Dujon B."/>
            <person name="Sherman D."/>
            <person name="Fischer G."/>
            <person name="Durrens P."/>
            <person name="Casaregola S."/>
            <person name="Lafontaine I."/>
            <person name="de Montigny J."/>
            <person name="Marck C."/>
            <person name="Neuveglise C."/>
            <person name="Talla E."/>
            <person name="Goffard N."/>
            <person name="Frangeul L."/>
            <person name="Aigle M."/>
            <person name="Anthouard V."/>
            <person name="Babour A."/>
            <person name="Barbe V."/>
            <person name="Barnay S."/>
            <person name="Blanchin S."/>
            <person name="Beckerich J.M."/>
            <person name="Beyne E."/>
            <person name="Bleykasten C."/>
            <person name="Boisrame A."/>
            <person name="Boyer J."/>
            <person name="Cattolico L."/>
            <person name="Confanioleri F."/>
            <person name="de Daruvar A."/>
            <person name="Despons L."/>
            <person name="Fabre E."/>
            <person name="Fairhead C."/>
            <person name="Ferry-Dumazet H."/>
            <person name="Groppi A."/>
            <person name="Hantraye F."/>
            <person name="Hennequin C."/>
            <person name="Jauniaux N."/>
            <person name="Joyet P."/>
            <person name="Kachouri R."/>
            <person name="Kerrest A."/>
            <person name="Koszul R."/>
            <person name="Lemaire M."/>
            <person name="Lesur I."/>
            <person name="Ma L."/>
            <person name="Muller H."/>
            <person name="Nicaud J.M."/>
            <person name="Nikolski M."/>
            <person name="Oztas S."/>
            <person name="Ozier-Kalogeropoulos O."/>
            <person name="Pellenz S."/>
            <person name="Potier S."/>
            <person name="Richard G.F."/>
            <person name="Straub M.L."/>
            <person name="Suleau A."/>
            <person name="Swennene D."/>
            <person name="Tekaia F."/>
            <person name="Wesolowski-Louvel M."/>
            <person name="Westhof E."/>
            <person name="Wirth B."/>
            <person name="Zeniou-Meyer M."/>
            <person name="Zivanovic I."/>
            <person name="Bolotin-Fukuhara M."/>
            <person name="Thierry A."/>
            <person name="Bouchier C."/>
            <person name="Caudron B."/>
            <person name="Scarpelli C."/>
            <person name="Gaillardin C."/>
            <person name="Weissenbach J."/>
            <person name="Wincker P."/>
            <person name="Souciet J.L."/>
        </authorList>
    </citation>
    <scope>NUCLEOTIDE SEQUENCE [LARGE SCALE GENOMIC DNA]</scope>
    <source>
        <strain evidence="8">ATCC 36239 / CBS 767 / BCRC 21394 / JCM 1990 / NBRC 0083 / IGC 2968</strain>
    </source>
</reference>
<dbReference type="OMA" id="EYITRAC"/>
<dbReference type="GeneID" id="2913162"/>
<gene>
    <name evidence="7" type="ordered locus">DEHA2B00374g</name>
</gene>
<sequence>MKPQFVCATQPLASLLSRDSFLCFDGDDFGLYYPWRGIDSDQFSEKNIDEDFKSYLSSKGAFVVPPIQEQRRLIQIFLENVYPLYPVAGRNILNDIRRIPIMLLNAMFLSAIRFDTSEDRSNIRSRSNEFYERCKLLELVETNKITLIQSYLLLSIHEEGMEGATSSKEYITKACNLCGELAITNMGGSNGVSKNHENKDTELSSFKKVHYQKRTLTRLFWVSFCCDRLVSATSGREMYYNPADLMVDGIELEDFDDGENQKYDFAIFSSWCSVCKLIDRIQSSLYRPPQNRTLTDHILETDLLNWHIENEFQIEERFKNSLKIYHAYAFILYLRCKVDSISLIVGGSELNNIQEGTTGRHMSLIHNYSTLIVDLIESNKFIHHVLIVHAILHVIALIQLESKMHFEDSHGSYCKSMMGRSVKILENFKDYWWFAGAALRLCRVVISPEIFKSDNNT</sequence>
<evidence type="ECO:0000313" key="8">
    <source>
        <dbReference type="Proteomes" id="UP000000599"/>
    </source>
</evidence>